<dbReference type="OrthoDB" id="9773892at2"/>
<dbReference type="Gene3D" id="3.40.630.10">
    <property type="entry name" value="Zn peptidases"/>
    <property type="match status" value="2"/>
</dbReference>
<feature type="domain" description="Peptidase M20 dimerisation" evidence="18">
    <location>
        <begin position="209"/>
        <end position="290"/>
    </location>
</feature>
<accession>E0E3A7</accession>
<evidence type="ECO:0000256" key="7">
    <source>
        <dbReference type="ARBA" id="ARBA00023049"/>
    </source>
</evidence>
<dbReference type="eggNOG" id="COG2195">
    <property type="taxonomic scope" value="Bacteria"/>
</dbReference>
<evidence type="ECO:0000256" key="1">
    <source>
        <dbReference type="ARBA" id="ARBA00001941"/>
    </source>
</evidence>
<evidence type="ECO:0000256" key="16">
    <source>
        <dbReference type="ARBA" id="ARBA00077688"/>
    </source>
</evidence>
<evidence type="ECO:0000256" key="12">
    <source>
        <dbReference type="ARBA" id="ARBA00061423"/>
    </source>
</evidence>
<dbReference type="PIRSF" id="PIRSF016599">
    <property type="entry name" value="Xaa-His_dipept"/>
    <property type="match status" value="1"/>
</dbReference>
<evidence type="ECO:0000256" key="6">
    <source>
        <dbReference type="ARBA" id="ARBA00022833"/>
    </source>
</evidence>
<protein>
    <recommendedName>
        <fullName evidence="13">Cytosol non-specific dipeptidase</fullName>
        <ecNumber evidence="10">3.4.13.18</ecNumber>
    </recommendedName>
    <alternativeName>
        <fullName evidence="16">Aminoacyl-histidine dipeptidase</fullName>
    </alternativeName>
    <alternativeName>
        <fullName evidence="15">Beta-alanyl-histidine dipeptidase</fullName>
    </alternativeName>
    <alternativeName>
        <fullName evidence="14">Carnosinase</fullName>
    </alternativeName>
    <alternativeName>
        <fullName evidence="11">Peptidase D</fullName>
    </alternativeName>
    <alternativeName>
        <fullName evidence="17">Xaa-His dipeptidase</fullName>
    </alternativeName>
</protein>
<comment type="cofactor">
    <cofactor evidence="1">
        <name>Co(2+)</name>
        <dbReference type="ChEBI" id="CHEBI:48828"/>
    </cofactor>
</comment>
<comment type="catalytic activity">
    <reaction evidence="9">
        <text>Hydrolysis of dipeptides, preferentially hydrophobic dipeptides including prolyl amino acids.</text>
        <dbReference type="EC" id="3.4.13.18"/>
    </reaction>
</comment>
<dbReference type="RefSeq" id="WP_007789685.1">
    <property type="nucleotide sequence ID" value="NZ_ADGQ01000056.1"/>
</dbReference>
<evidence type="ECO:0000259" key="18">
    <source>
        <dbReference type="Pfam" id="PF07687"/>
    </source>
</evidence>
<dbReference type="PRINTS" id="PR00934">
    <property type="entry name" value="XHISDIPTASE"/>
</dbReference>
<dbReference type="Pfam" id="PF07687">
    <property type="entry name" value="M20_dimer"/>
    <property type="match status" value="1"/>
</dbReference>
<dbReference type="GeneID" id="84800746"/>
<dbReference type="STRING" id="596315.HMPREF0634_1521"/>
<evidence type="ECO:0000256" key="14">
    <source>
        <dbReference type="ARBA" id="ARBA00075285"/>
    </source>
</evidence>
<evidence type="ECO:0000256" key="11">
    <source>
        <dbReference type="ARBA" id="ARBA00044252"/>
    </source>
</evidence>
<evidence type="ECO:0000313" key="20">
    <source>
        <dbReference type="Proteomes" id="UP000003244"/>
    </source>
</evidence>
<evidence type="ECO:0000256" key="10">
    <source>
        <dbReference type="ARBA" id="ARBA00038976"/>
    </source>
</evidence>
<keyword evidence="6" id="KW-0862">Zinc</keyword>
<dbReference type="Proteomes" id="UP000003244">
    <property type="component" value="Unassembled WGS sequence"/>
</dbReference>
<dbReference type="InterPro" id="IPR001160">
    <property type="entry name" value="Peptidase_M20C"/>
</dbReference>
<dbReference type="SUPFAM" id="SSF53187">
    <property type="entry name" value="Zn-dependent exopeptidases"/>
    <property type="match status" value="1"/>
</dbReference>
<dbReference type="GO" id="GO:0070573">
    <property type="term" value="F:metallodipeptidase activity"/>
    <property type="evidence" value="ECO:0007669"/>
    <property type="project" value="TreeGrafter"/>
</dbReference>
<keyword evidence="8" id="KW-0170">Cobalt</keyword>
<comment type="caution">
    <text evidence="19">The sequence shown here is derived from an EMBL/GenBank/DDBJ whole genome shotgun (WGS) entry which is preliminary data.</text>
</comment>
<keyword evidence="5" id="KW-0378">Hydrolase</keyword>
<dbReference type="AlphaFoldDB" id="E0E3A7"/>
<dbReference type="InterPro" id="IPR011650">
    <property type="entry name" value="Peptidase_M20_dimer"/>
</dbReference>
<reference evidence="19 20" key="1">
    <citation type="submission" date="2010-08" db="EMBL/GenBank/DDBJ databases">
        <authorList>
            <person name="Harkins D.M."/>
            <person name="Madupu R."/>
            <person name="Durkin A.S."/>
            <person name="Torralba M."/>
            <person name="Methe B."/>
            <person name="Sutton G.G."/>
            <person name="Nelson K.E."/>
        </authorList>
    </citation>
    <scope>NUCLEOTIDE SEQUENCE [LARGE SCALE GENOMIC DNA]</scope>
    <source>
        <strain evidence="19 20">DSM 17678</strain>
    </source>
</reference>
<gene>
    <name evidence="19" type="primary">pepD</name>
    <name evidence="19" type="ORF">HMPREF0634_1521</name>
</gene>
<evidence type="ECO:0000256" key="4">
    <source>
        <dbReference type="ARBA" id="ARBA00022723"/>
    </source>
</evidence>
<dbReference type="GO" id="GO:0046872">
    <property type="term" value="F:metal ion binding"/>
    <property type="evidence" value="ECO:0007669"/>
    <property type="project" value="UniProtKB-KW"/>
</dbReference>
<dbReference type="GO" id="GO:0006508">
    <property type="term" value="P:proteolysis"/>
    <property type="evidence" value="ECO:0007669"/>
    <property type="project" value="UniProtKB-KW"/>
</dbReference>
<evidence type="ECO:0000256" key="5">
    <source>
        <dbReference type="ARBA" id="ARBA00022801"/>
    </source>
</evidence>
<dbReference type="EMBL" id="ADGQ01000056">
    <property type="protein sequence ID" value="EFM64605.1"/>
    <property type="molecule type" value="Genomic_DNA"/>
</dbReference>
<sequence length="482" mass="53675">MKYITEGLFPTLVFKNFECISRIPRPSGHEGAISDYIMNFAKSLGLETYQDSYKNLIVKKPATNGSPDPSTVMLQAHLDMVPEASDSVDHDFTKDPIELILEGNNLRANQTTLGADDGMGVAYMMAILESEDLSHPNLECVFTVDEEVGLIGVEKLDMSDLKSTYILNLDGEEDDSILVGCAGAVNASMVLRKEYKPAISTNLALEINVKGLFGGHSGMDIDKQRANANVIMGRILSSITYDYDLFYIGGGSKRNAIPRSCEAVLSIKNEDLEALVREIQKLSAKIQKEYYPTDPNLKIELRRSAPTDFKVFTDNCKNKIVDILSLTPDGIISRAIDLDMVDTSSNFAVISEDNQNIEFNSLVRFSADSKKDYVKTKLARLAKLVGAQLEFSAEYPAWEHDKNSKLEDLSVDVYKEVFDKDPNVVIMHCGLECGILLNKLRHKAEAISIGPNMFNVHTPQEHVEVDSVARMWKFIIRLLEVL</sequence>
<keyword evidence="7" id="KW-0482">Metalloprotease</keyword>
<dbReference type="FunFam" id="3.40.630.10:FF:000018">
    <property type="entry name" value="Aminoacyl-histidine dipeptidase PepD"/>
    <property type="match status" value="1"/>
</dbReference>
<keyword evidence="4" id="KW-0479">Metal-binding</keyword>
<comment type="similarity">
    <text evidence="12">Belongs to the peptidase M20C family.</text>
</comment>
<comment type="cofactor">
    <cofactor evidence="2">
        <name>Zn(2+)</name>
        <dbReference type="ChEBI" id="CHEBI:29105"/>
    </cofactor>
</comment>
<dbReference type="PANTHER" id="PTHR43501:SF1">
    <property type="entry name" value="CYTOSOL NON-SPECIFIC DIPEPTIDASE"/>
    <property type="match status" value="1"/>
</dbReference>
<keyword evidence="3" id="KW-0645">Protease</keyword>
<organism evidence="19 20">
    <name type="scientific">Peptostreptococcus stomatis DSM 17678</name>
    <dbReference type="NCBI Taxonomy" id="596315"/>
    <lineage>
        <taxon>Bacteria</taxon>
        <taxon>Bacillati</taxon>
        <taxon>Bacillota</taxon>
        <taxon>Clostridia</taxon>
        <taxon>Peptostreptococcales</taxon>
        <taxon>Peptostreptococcaceae</taxon>
        <taxon>Peptostreptococcus</taxon>
    </lineage>
</organism>
<dbReference type="CDD" id="cd03890">
    <property type="entry name" value="M20_pepD"/>
    <property type="match status" value="1"/>
</dbReference>
<name>E0E3A7_9FIRM</name>
<evidence type="ECO:0000256" key="9">
    <source>
        <dbReference type="ARBA" id="ARBA00036421"/>
    </source>
</evidence>
<dbReference type="GO" id="GO:0005829">
    <property type="term" value="C:cytosol"/>
    <property type="evidence" value="ECO:0007669"/>
    <property type="project" value="TreeGrafter"/>
</dbReference>
<proteinExistence type="inferred from homology"/>
<evidence type="ECO:0000256" key="8">
    <source>
        <dbReference type="ARBA" id="ARBA00023285"/>
    </source>
</evidence>
<evidence type="ECO:0000256" key="13">
    <source>
        <dbReference type="ARBA" id="ARBA00071271"/>
    </source>
</evidence>
<dbReference type="FunFam" id="3.40.630.10:FF:000015">
    <property type="entry name" value="Aminoacyl-histidine dipeptidase PepD"/>
    <property type="match status" value="1"/>
</dbReference>
<dbReference type="NCBIfam" id="TIGR01893">
    <property type="entry name" value="aa-his-dipept"/>
    <property type="match status" value="1"/>
</dbReference>
<dbReference type="PANTHER" id="PTHR43501">
    <property type="entry name" value="CYTOSOL NON-SPECIFIC DIPEPTIDASE"/>
    <property type="match status" value="1"/>
</dbReference>
<dbReference type="InterPro" id="IPR002933">
    <property type="entry name" value="Peptidase_M20"/>
</dbReference>
<dbReference type="Pfam" id="PF01546">
    <property type="entry name" value="Peptidase_M20"/>
    <property type="match status" value="1"/>
</dbReference>
<keyword evidence="20" id="KW-1185">Reference proteome</keyword>
<evidence type="ECO:0000256" key="17">
    <source>
        <dbReference type="ARBA" id="ARBA00078074"/>
    </source>
</evidence>
<evidence type="ECO:0000256" key="15">
    <source>
        <dbReference type="ARBA" id="ARBA00076004"/>
    </source>
</evidence>
<evidence type="ECO:0000256" key="3">
    <source>
        <dbReference type="ARBA" id="ARBA00022670"/>
    </source>
</evidence>
<evidence type="ECO:0000313" key="19">
    <source>
        <dbReference type="EMBL" id="EFM64605.1"/>
    </source>
</evidence>
<evidence type="ECO:0000256" key="2">
    <source>
        <dbReference type="ARBA" id="ARBA00001947"/>
    </source>
</evidence>
<dbReference type="EC" id="3.4.13.18" evidence="10"/>